<protein>
    <submittedName>
        <fullName evidence="1">Uncharacterized protein</fullName>
    </submittedName>
</protein>
<dbReference type="RefSeq" id="WP_132778404.1">
    <property type="nucleotide sequence ID" value="NZ_SMBZ01000037.1"/>
</dbReference>
<proteinExistence type="predicted"/>
<dbReference type="OrthoDB" id="710954at2"/>
<sequence length="85" mass="9979">MRYEDLPAFVLNSNVLSEEEKIRLTEIDHLPNETEVDYFRSEPQIQELTNAFIGDDTTRDIHLQEKAKEYIANEDIISAWKVILL</sequence>
<dbReference type="EMBL" id="SMBZ01000037">
    <property type="protein sequence ID" value="TCV09933.1"/>
    <property type="molecule type" value="Genomic_DNA"/>
</dbReference>
<evidence type="ECO:0000313" key="2">
    <source>
        <dbReference type="Proteomes" id="UP000295197"/>
    </source>
</evidence>
<gene>
    <name evidence="1" type="ORF">EDC17_103720</name>
</gene>
<reference evidence="1 2" key="1">
    <citation type="submission" date="2019-03" db="EMBL/GenBank/DDBJ databases">
        <title>Genomic Encyclopedia of Type Strains, Phase IV (KMG-IV): sequencing the most valuable type-strain genomes for metagenomic binning, comparative biology and taxonomic classification.</title>
        <authorList>
            <person name="Goeker M."/>
        </authorList>
    </citation>
    <scope>NUCLEOTIDE SEQUENCE [LARGE SCALE GENOMIC DNA]</scope>
    <source>
        <strain evidence="1 2">DSM 22362</strain>
    </source>
</reference>
<dbReference type="AlphaFoldDB" id="A0A4R3VXP1"/>
<organism evidence="1 2">
    <name type="scientific">Sphingobacterium alimentarium</name>
    <dbReference type="NCBI Taxonomy" id="797292"/>
    <lineage>
        <taxon>Bacteria</taxon>
        <taxon>Pseudomonadati</taxon>
        <taxon>Bacteroidota</taxon>
        <taxon>Sphingobacteriia</taxon>
        <taxon>Sphingobacteriales</taxon>
        <taxon>Sphingobacteriaceae</taxon>
        <taxon>Sphingobacterium</taxon>
    </lineage>
</organism>
<keyword evidence="2" id="KW-1185">Reference proteome</keyword>
<dbReference type="Proteomes" id="UP000295197">
    <property type="component" value="Unassembled WGS sequence"/>
</dbReference>
<accession>A0A4R3VXP1</accession>
<comment type="caution">
    <text evidence="1">The sequence shown here is derived from an EMBL/GenBank/DDBJ whole genome shotgun (WGS) entry which is preliminary data.</text>
</comment>
<evidence type="ECO:0000313" key="1">
    <source>
        <dbReference type="EMBL" id="TCV09933.1"/>
    </source>
</evidence>
<name>A0A4R3VXP1_9SPHI</name>